<feature type="region of interest" description="Disordered" evidence="1">
    <location>
        <begin position="302"/>
        <end position="457"/>
    </location>
</feature>
<reference evidence="2" key="1">
    <citation type="journal article" date="2020" name="Nature">
        <title>Giant virus diversity and host interactions through global metagenomics.</title>
        <authorList>
            <person name="Schulz F."/>
            <person name="Roux S."/>
            <person name="Paez-Espino D."/>
            <person name="Jungbluth S."/>
            <person name="Walsh D.A."/>
            <person name="Denef V.J."/>
            <person name="McMahon K.D."/>
            <person name="Konstantinidis K.T."/>
            <person name="Eloe-Fadrosh E.A."/>
            <person name="Kyrpides N.C."/>
            <person name="Woyke T."/>
        </authorList>
    </citation>
    <scope>NUCLEOTIDE SEQUENCE</scope>
    <source>
        <strain evidence="2">GVMAG-S-ERX556106-38</strain>
    </source>
</reference>
<dbReference type="EMBL" id="MN738833">
    <property type="protein sequence ID" value="QHT38705.1"/>
    <property type="molecule type" value="Genomic_DNA"/>
</dbReference>
<dbReference type="AlphaFoldDB" id="A0A6C0FIW9"/>
<evidence type="ECO:0000256" key="1">
    <source>
        <dbReference type="SAM" id="MobiDB-lite"/>
    </source>
</evidence>
<feature type="compositionally biased region" description="Acidic residues" evidence="1">
    <location>
        <begin position="348"/>
        <end position="364"/>
    </location>
</feature>
<organism evidence="2">
    <name type="scientific">viral metagenome</name>
    <dbReference type="NCBI Taxonomy" id="1070528"/>
    <lineage>
        <taxon>unclassified sequences</taxon>
        <taxon>metagenomes</taxon>
        <taxon>organismal metagenomes</taxon>
    </lineage>
</organism>
<feature type="compositionally biased region" description="Pro residues" evidence="1">
    <location>
        <begin position="419"/>
        <end position="434"/>
    </location>
</feature>
<name>A0A6C0FIW9_9ZZZZ</name>
<feature type="compositionally biased region" description="Acidic residues" evidence="1">
    <location>
        <begin position="306"/>
        <end position="315"/>
    </location>
</feature>
<accession>A0A6C0FIW9</accession>
<protein>
    <submittedName>
        <fullName evidence="2">Uncharacterized protein</fullName>
    </submittedName>
</protein>
<evidence type="ECO:0000313" key="2">
    <source>
        <dbReference type="EMBL" id="QHT38705.1"/>
    </source>
</evidence>
<proteinExistence type="predicted"/>
<sequence>MSAYIGSEEYIDFVEKVNKYYELKSKYENFISQKKQHIKKTAKVSGLSKKDTRDMFRKFTPDCVSCNRKVGCVFEKKKKDGAFHLLATCGSKLEPCKLNIDINTGNIMHVLVEKRKEEEDMDKYINEIIITKNEELFGFITEEDAVKKFEYLNNELNSSAGYYNEILQSYISVVHNKTRQDELKSLSQLLNTQVISIKNNINEYVKTNRKQYVKDAIELYVTDMAETIHKINNTKYKDMRVEYSPVTKEYTLIQKRFNEQDFALHGDYEVLKYEIGKPDINKKKSTDAQSALADNIVDMSARDVGNESDVEEEVETSNKINKVSQNIGATSDSEPYVPAPTPPSSEKEIDDEDEDENNIADDISDVSSDASSVEYKPPLVIGENIDSSSDSFIPPPPPMEDESSESVQYQIGTPDVTPNTPPLSPSTPPVPPPENINQTASLPDAKSDESEKYSPLS</sequence>
<feature type="compositionally biased region" description="Polar residues" evidence="1">
    <location>
        <begin position="317"/>
        <end position="333"/>
    </location>
</feature>
<feature type="compositionally biased region" description="Basic and acidic residues" evidence="1">
    <location>
        <begin position="445"/>
        <end position="457"/>
    </location>
</feature>